<dbReference type="SMART" id="SM00320">
    <property type="entry name" value="WD40"/>
    <property type="match status" value="5"/>
</dbReference>
<dbReference type="KEGG" id="smam:Mal15_30830"/>
<reference evidence="4 5" key="1">
    <citation type="submission" date="2019-02" db="EMBL/GenBank/DDBJ databases">
        <title>Planctomycetal bacteria perform biofilm scaping via a novel small molecule.</title>
        <authorList>
            <person name="Jeske O."/>
            <person name="Boedeker C."/>
            <person name="Wiegand S."/>
            <person name="Breitling P."/>
            <person name="Kallscheuer N."/>
            <person name="Jogler M."/>
            <person name="Rohde M."/>
            <person name="Petersen J."/>
            <person name="Medema M.H."/>
            <person name="Surup F."/>
            <person name="Jogler C."/>
        </authorList>
    </citation>
    <scope>NUCLEOTIDE SEQUENCE [LARGE SCALE GENOMIC DNA]</scope>
    <source>
        <strain evidence="4 5">Mal15</strain>
    </source>
</reference>
<evidence type="ECO:0000256" key="2">
    <source>
        <dbReference type="ARBA" id="ARBA00022737"/>
    </source>
</evidence>
<dbReference type="Pfam" id="PF00400">
    <property type="entry name" value="WD40"/>
    <property type="match status" value="2"/>
</dbReference>
<keyword evidence="5" id="KW-1185">Reference proteome</keyword>
<keyword evidence="1" id="KW-0853">WD repeat</keyword>
<gene>
    <name evidence="4" type="ORF">Mal15_30830</name>
</gene>
<dbReference type="Gene3D" id="2.130.10.10">
    <property type="entry name" value="YVTN repeat-like/Quinoprotein amine dehydrogenase"/>
    <property type="match status" value="2"/>
</dbReference>
<sequence length="328" mass="34334" precursor="true">MKLRLFAALLVGLATLSARADDSGAAKSVDAESQWITSIAAAGDGSFVAGTATGLLLRPGTVSRFQPDAPGDLEELYEHPAAVWSVITTSDGKTIASADYKGNLVLYDVASKTPRTHEAAFERWCQKIVVSPDDQMIVAGNESGKLFAWSIADAKVSKTVELSPASITSLAFSPNKTQLAATDGDGKVHLLKWPELESVGSVAVGEETAWCVAYESDSSLIVGSADRNLYRVEAKPEAKPESIAKGTDWITRIAVSDAGQIAASEVSGKIHFASGGSVSTIGAESGVWALCFRGPGQLLVGTRKNGIVTAGQRWAWNPAAAKPAEANE</sequence>
<dbReference type="InterPro" id="IPR001680">
    <property type="entry name" value="WD40_rpt"/>
</dbReference>
<name>A0A5B9MHB8_9BACT</name>
<dbReference type="SUPFAM" id="SSF69322">
    <property type="entry name" value="Tricorn protease domain 2"/>
    <property type="match status" value="1"/>
</dbReference>
<feature type="chain" id="PRO_5023076318" evidence="3">
    <location>
        <begin position="21"/>
        <end position="328"/>
    </location>
</feature>
<dbReference type="PANTHER" id="PTHR19848">
    <property type="entry name" value="WD40 REPEAT PROTEIN"/>
    <property type="match status" value="1"/>
</dbReference>
<proteinExistence type="predicted"/>
<dbReference type="RefSeq" id="WP_167546825.1">
    <property type="nucleotide sequence ID" value="NZ_CP036264.1"/>
</dbReference>
<keyword evidence="3" id="KW-0732">Signal</keyword>
<protein>
    <submittedName>
        <fullName evidence="4">WD domain, G-beta repeat</fullName>
    </submittedName>
</protein>
<dbReference type="Proteomes" id="UP000321353">
    <property type="component" value="Chromosome"/>
</dbReference>
<dbReference type="PANTHER" id="PTHR19848:SF8">
    <property type="entry name" value="F-BOX AND WD REPEAT DOMAIN CONTAINING 7"/>
    <property type="match status" value="1"/>
</dbReference>
<evidence type="ECO:0000313" key="4">
    <source>
        <dbReference type="EMBL" id="QEF99024.1"/>
    </source>
</evidence>
<feature type="signal peptide" evidence="3">
    <location>
        <begin position="1"/>
        <end position="20"/>
    </location>
</feature>
<dbReference type="AlphaFoldDB" id="A0A5B9MHB8"/>
<dbReference type="EMBL" id="CP036264">
    <property type="protein sequence ID" value="QEF99024.1"/>
    <property type="molecule type" value="Genomic_DNA"/>
</dbReference>
<keyword evidence="2" id="KW-0677">Repeat</keyword>
<accession>A0A5B9MHB8</accession>
<evidence type="ECO:0000313" key="5">
    <source>
        <dbReference type="Proteomes" id="UP000321353"/>
    </source>
</evidence>
<evidence type="ECO:0000256" key="3">
    <source>
        <dbReference type="SAM" id="SignalP"/>
    </source>
</evidence>
<evidence type="ECO:0000256" key="1">
    <source>
        <dbReference type="ARBA" id="ARBA00022574"/>
    </source>
</evidence>
<organism evidence="4 5">
    <name type="scientific">Stieleria maiorica</name>
    <dbReference type="NCBI Taxonomy" id="2795974"/>
    <lineage>
        <taxon>Bacteria</taxon>
        <taxon>Pseudomonadati</taxon>
        <taxon>Planctomycetota</taxon>
        <taxon>Planctomycetia</taxon>
        <taxon>Pirellulales</taxon>
        <taxon>Pirellulaceae</taxon>
        <taxon>Stieleria</taxon>
    </lineage>
</organism>
<dbReference type="InterPro" id="IPR015943">
    <property type="entry name" value="WD40/YVTN_repeat-like_dom_sf"/>
</dbReference>